<dbReference type="OrthoDB" id="8781900at2"/>
<feature type="region of interest" description="Disordered" evidence="1">
    <location>
        <begin position="30"/>
        <end position="60"/>
    </location>
</feature>
<name>A0A426UZI6_9BURK</name>
<feature type="compositionally biased region" description="Low complexity" evidence="1">
    <location>
        <begin position="43"/>
        <end position="60"/>
    </location>
</feature>
<organism evidence="2 3">
    <name type="scientific">Aquabacterium soli</name>
    <dbReference type="NCBI Taxonomy" id="2493092"/>
    <lineage>
        <taxon>Bacteria</taxon>
        <taxon>Pseudomonadati</taxon>
        <taxon>Pseudomonadota</taxon>
        <taxon>Betaproteobacteria</taxon>
        <taxon>Burkholderiales</taxon>
        <taxon>Aquabacterium</taxon>
    </lineage>
</organism>
<protein>
    <submittedName>
        <fullName evidence="2">Uncharacterized protein</fullName>
    </submittedName>
</protein>
<gene>
    <name evidence="2" type="ORF">EIP75_23225</name>
</gene>
<evidence type="ECO:0000313" key="2">
    <source>
        <dbReference type="EMBL" id="RRR99995.1"/>
    </source>
</evidence>
<evidence type="ECO:0000313" key="3">
    <source>
        <dbReference type="Proteomes" id="UP000269265"/>
    </source>
</evidence>
<dbReference type="RefSeq" id="WP_125245570.1">
    <property type="nucleotide sequence ID" value="NZ_RSED01000036.1"/>
</dbReference>
<sequence>MWKMLAGFIVFAVIAVFLLIKSGADVDMGGEQHGVGVSHSEEPAASAPASAPSAPSAPLN</sequence>
<dbReference type="AlphaFoldDB" id="A0A426UZI6"/>
<keyword evidence="3" id="KW-1185">Reference proteome</keyword>
<accession>A0A426UZI6</accession>
<proteinExistence type="predicted"/>
<comment type="caution">
    <text evidence="2">The sequence shown here is derived from an EMBL/GenBank/DDBJ whole genome shotgun (WGS) entry which is preliminary data.</text>
</comment>
<dbReference type="Proteomes" id="UP000269265">
    <property type="component" value="Unassembled WGS sequence"/>
</dbReference>
<reference evidence="2 3" key="1">
    <citation type="submission" date="2018-12" db="EMBL/GenBank/DDBJ databases">
        <title>The whole draft genome of Aquabacterium sp. SJQ9.</title>
        <authorList>
            <person name="Sun L."/>
            <person name="Gao X."/>
            <person name="Chen W."/>
            <person name="Huang K."/>
        </authorList>
    </citation>
    <scope>NUCLEOTIDE SEQUENCE [LARGE SCALE GENOMIC DNA]</scope>
    <source>
        <strain evidence="2 3">SJQ9</strain>
    </source>
</reference>
<dbReference type="EMBL" id="RSED01000036">
    <property type="protein sequence ID" value="RRR99995.1"/>
    <property type="molecule type" value="Genomic_DNA"/>
</dbReference>
<evidence type="ECO:0000256" key="1">
    <source>
        <dbReference type="SAM" id="MobiDB-lite"/>
    </source>
</evidence>